<organism evidence="1 2">
    <name type="scientific">Microcystis phage MaMV-DC</name>
    <dbReference type="NCBI Taxonomy" id="1357715"/>
    <lineage>
        <taxon>Viruses</taxon>
        <taxon>Duplodnaviria</taxon>
        <taxon>Heunggongvirae</taxon>
        <taxon>Uroviricota</taxon>
        <taxon>Caudoviricetes</taxon>
        <taxon>Fukuivirus</taxon>
        <taxon>Fukuivirus MVDC</taxon>
    </lineage>
</organism>
<evidence type="ECO:0000313" key="2">
    <source>
        <dbReference type="Proteomes" id="UP000028567"/>
    </source>
</evidence>
<name>A0A075BSN3_9CAUD</name>
<gene>
    <name evidence="1" type="ORF">MaMVDC_88</name>
</gene>
<accession>A0A075BSN3</accession>
<reference evidence="1 2" key="1">
    <citation type="submission" date="2013-07" db="EMBL/GenBank/DDBJ databases">
        <title>Sequencing and analysis of the complete genome of Microcystis aeruginosa phage MaMV-DC.</title>
        <authorList>
            <person name="Ou T."/>
            <person name="Li S.H."/>
            <person name="Zhang Q.Y."/>
        </authorList>
    </citation>
    <scope>NUCLEOTIDE SEQUENCE [LARGE SCALE GENOMIC DNA]</scope>
</reference>
<dbReference type="GeneID" id="26643266"/>
<keyword evidence="2" id="KW-1185">Reference proteome</keyword>
<dbReference type="KEGG" id="vg:26643266"/>
<proteinExistence type="predicted"/>
<sequence length="368" mass="38924">MSIHNVWQALPGARKPIYDTLYVLGGVTTAPTAAVQASPNEDTINFTGGTIEFDGIPISLNGLSLDFGALGSLVAEGQRFVISAVPSYLEPADKTAAAAAGVNYFVNYDANLEAYAEVFISPTAEAAVAALGGIDNVRKRVFKGSASAADIVAFNNYEEERAKITSRPYAPYPLVPSGVRLVLKEVIPQTNAASQNLLENITSTAFRELSAQVPEFPAVRKVFTKADAVARYNTAGKSFLIKPGTAFHYANIGNANSGTAGTVVADINNINAVSGTHISVFEYYMPSTTASAQTGSEPAIERVLTRSDSALLGRINPIYLANDAPMRKVGKPGDSRLTKWADPIDLVEVTVGPSDALTISRTIYGSLI</sequence>
<protein>
    <submittedName>
        <fullName evidence="1">Uncharacterized protein</fullName>
    </submittedName>
</protein>
<dbReference type="Proteomes" id="UP000028567">
    <property type="component" value="Segment"/>
</dbReference>
<evidence type="ECO:0000313" key="1">
    <source>
        <dbReference type="EMBL" id="AGR48653.1"/>
    </source>
</evidence>
<dbReference type="EMBL" id="KF356199">
    <property type="protein sequence ID" value="AGR48653.1"/>
    <property type="molecule type" value="Genomic_DNA"/>
</dbReference>
<dbReference type="RefSeq" id="YP_009217772.1">
    <property type="nucleotide sequence ID" value="NC_029002.1"/>
</dbReference>